<dbReference type="EMBL" id="JANBUL010000150">
    <property type="protein sequence ID" value="KAJ2780100.1"/>
    <property type="molecule type" value="Genomic_DNA"/>
</dbReference>
<dbReference type="AlphaFoldDB" id="A0A9W8H837"/>
<dbReference type="Proteomes" id="UP001140217">
    <property type="component" value="Unassembled WGS sequence"/>
</dbReference>
<protein>
    <submittedName>
        <fullName evidence="1">Uncharacterized protein</fullName>
    </submittedName>
</protein>
<evidence type="ECO:0000313" key="2">
    <source>
        <dbReference type="Proteomes" id="UP001140217"/>
    </source>
</evidence>
<reference evidence="1" key="1">
    <citation type="submission" date="2022-07" db="EMBL/GenBank/DDBJ databases">
        <title>Phylogenomic reconstructions and comparative analyses of Kickxellomycotina fungi.</title>
        <authorList>
            <person name="Reynolds N.K."/>
            <person name="Stajich J.E."/>
            <person name="Barry K."/>
            <person name="Grigoriev I.V."/>
            <person name="Crous P."/>
            <person name="Smith M.E."/>
        </authorList>
    </citation>
    <scope>NUCLEOTIDE SEQUENCE</scope>
    <source>
        <strain evidence="1">NBRC 105414</strain>
    </source>
</reference>
<proteinExistence type="predicted"/>
<dbReference type="OrthoDB" id="5578223at2759"/>
<sequence length="577" mass="64063">MNGGPLQHLPPHIIHTIVGYVTERPNCTEFANPEHMSRVAAVFRPLLQISRTWRAAALSMACVRAYCALGARISLYYSPDKTNLIIPASRDCDYGQYARSVEIELDFKSVADGSLLRRLAGADALFMYFPSARTLDMTVTIPFGDYSRVRGSERNFDWLAAYLARAIPCVSKTSLKIVDNASDDEDVHPARMRPLLRYMHSVGSSVNVTLLDESSISIADVFACDARLSALNCRWDEHWAETASIMHANAGTLRLLDISYYHYAGIERLLVDGWGRHMVYPALATLFLKADCEDTPAPIPPLEGAVPFPALEDLFMDMDYPFSDDTPVRGNGHSMRKAMLQLSAGAIRRLGSRSVLAKGGLRSLRTLTLFGSQATDQDSDGGAFTRLYQTALPSVLHLCLPDDSIACRKFLAFVPERTKPLDLRSLVLNIRGFSLTRLIALLQSLPALERILCLPPVLDDEITEASVCKEASRLRSRYRPLSRRLKRIIIRDLYLAPGWAAGAFVLILADLCPHLDKFMFTTWHQHVRAALAAIDTAAELVALKQAIVPRVALALSLTPSYSIIRIVRDDRSICFLG</sequence>
<organism evidence="1 2">
    <name type="scientific">Coemansia javaensis</name>
    <dbReference type="NCBI Taxonomy" id="2761396"/>
    <lineage>
        <taxon>Eukaryota</taxon>
        <taxon>Fungi</taxon>
        <taxon>Fungi incertae sedis</taxon>
        <taxon>Zoopagomycota</taxon>
        <taxon>Kickxellomycotina</taxon>
        <taxon>Kickxellomycetes</taxon>
        <taxon>Kickxellales</taxon>
        <taxon>Kickxellaceae</taxon>
        <taxon>Coemansia</taxon>
    </lineage>
</organism>
<accession>A0A9W8H837</accession>
<keyword evidence="2" id="KW-1185">Reference proteome</keyword>
<evidence type="ECO:0000313" key="1">
    <source>
        <dbReference type="EMBL" id="KAJ2780100.1"/>
    </source>
</evidence>
<name>A0A9W8H837_9FUNG</name>
<gene>
    <name evidence="1" type="ORF">H4R18_003643</name>
</gene>
<comment type="caution">
    <text evidence="1">The sequence shown here is derived from an EMBL/GenBank/DDBJ whole genome shotgun (WGS) entry which is preliminary data.</text>
</comment>